<dbReference type="PRINTS" id="PR00983">
    <property type="entry name" value="TRNASYNTHCYS"/>
</dbReference>
<evidence type="ECO:0000256" key="5">
    <source>
        <dbReference type="SAM" id="MobiDB-lite"/>
    </source>
</evidence>
<dbReference type="InterPro" id="IPR024909">
    <property type="entry name" value="Cys-tRNA/MSH_ligase"/>
</dbReference>
<dbReference type="PANTHER" id="PTHR10890">
    <property type="entry name" value="CYSTEINYL-TRNA SYNTHETASE"/>
    <property type="match status" value="1"/>
</dbReference>
<protein>
    <submittedName>
        <fullName evidence="7">L-cysteine:1D-myo-inositol 2-amino-2-deoxy-alpha-D-glucopyranoside ligase</fullName>
    </submittedName>
</protein>
<proteinExistence type="predicted"/>
<sequence length="404" mass="44215">MRTWERAATPRLPGTGPHPALHDAKTDAPLVVPTDGDASLYTCGITPYDATHIGHAATYLASDTLTRVWLDAGLDVRTAMNSTDVDDPLLERATRDGVDWRALAEREQEVFRADMAALRILPPDSWIAVTERIDAIAAAVAAMLDSGDAYLVDADVYFDTTRERAYPLGFGSRTDRATMLHLAREHGGDPDRAGKRDPLDPLLWRAERPGEPAWESPVGRGRPGWHVECTVIAMAELGAPFTVAAGGIDLRFPHQEMQAHHALALGASLFSVARANAGLVAYQGEKMSKSLGNLVKVRVLLDAGVRPAAIRLALLAHHWRSDWEWTDDDLAVANERLDRWTAWAQVLPDDPSHEDSVLEWLRYTLHHDLDTPAALQAVDAFVGRAPADDVSIDAIDALLGVRLR</sequence>
<evidence type="ECO:0000256" key="4">
    <source>
        <dbReference type="ARBA" id="ARBA00022840"/>
    </source>
</evidence>
<evidence type="ECO:0000256" key="2">
    <source>
        <dbReference type="ARBA" id="ARBA00022598"/>
    </source>
</evidence>
<feature type="domain" description="tRNA synthetases class I catalytic" evidence="6">
    <location>
        <begin position="35"/>
        <end position="333"/>
    </location>
</feature>
<dbReference type="GO" id="GO:0005524">
    <property type="term" value="F:ATP binding"/>
    <property type="evidence" value="ECO:0007669"/>
    <property type="project" value="UniProtKB-KW"/>
</dbReference>
<dbReference type="OrthoDB" id="9815130at2"/>
<dbReference type="PANTHER" id="PTHR10890:SF3">
    <property type="entry name" value="CYSTEINE--TRNA LIGASE, CYTOPLASMIC"/>
    <property type="match status" value="1"/>
</dbReference>
<feature type="region of interest" description="Disordered" evidence="5">
    <location>
        <begin position="1"/>
        <end position="22"/>
    </location>
</feature>
<comment type="subunit">
    <text evidence="1">Monomer.</text>
</comment>
<dbReference type="Proteomes" id="UP000198822">
    <property type="component" value="Chromosome I"/>
</dbReference>
<organism evidence="7 8">
    <name type="scientific">Agrococcus jejuensis</name>
    <dbReference type="NCBI Taxonomy" id="399736"/>
    <lineage>
        <taxon>Bacteria</taxon>
        <taxon>Bacillati</taxon>
        <taxon>Actinomycetota</taxon>
        <taxon>Actinomycetes</taxon>
        <taxon>Micrococcales</taxon>
        <taxon>Microbacteriaceae</taxon>
        <taxon>Agrococcus</taxon>
    </lineage>
</organism>
<dbReference type="GO" id="GO:0006423">
    <property type="term" value="P:cysteinyl-tRNA aminoacylation"/>
    <property type="evidence" value="ECO:0007669"/>
    <property type="project" value="TreeGrafter"/>
</dbReference>
<dbReference type="Pfam" id="PF01406">
    <property type="entry name" value="tRNA-synt_1e"/>
    <property type="match status" value="1"/>
</dbReference>
<keyword evidence="2 7" id="KW-0436">Ligase</keyword>
<dbReference type="InterPro" id="IPR032678">
    <property type="entry name" value="tRNA-synt_1_cat_dom"/>
</dbReference>
<keyword evidence="8" id="KW-1185">Reference proteome</keyword>
<dbReference type="GO" id="GO:0005829">
    <property type="term" value="C:cytosol"/>
    <property type="evidence" value="ECO:0007669"/>
    <property type="project" value="TreeGrafter"/>
</dbReference>
<accession>A0A1G8H6W8</accession>
<dbReference type="GO" id="GO:0004817">
    <property type="term" value="F:cysteine-tRNA ligase activity"/>
    <property type="evidence" value="ECO:0007669"/>
    <property type="project" value="TreeGrafter"/>
</dbReference>
<reference evidence="8" key="1">
    <citation type="submission" date="2016-10" db="EMBL/GenBank/DDBJ databases">
        <authorList>
            <person name="Varghese N."/>
            <person name="Submissions S."/>
        </authorList>
    </citation>
    <scope>NUCLEOTIDE SEQUENCE [LARGE SCALE GENOMIC DNA]</scope>
    <source>
        <strain evidence="8">DSM 22002</strain>
    </source>
</reference>
<dbReference type="RefSeq" id="WP_092506634.1">
    <property type="nucleotide sequence ID" value="NZ_LT629695.1"/>
</dbReference>
<keyword evidence="4" id="KW-0067">ATP-binding</keyword>
<evidence type="ECO:0000256" key="1">
    <source>
        <dbReference type="ARBA" id="ARBA00011245"/>
    </source>
</evidence>
<evidence type="ECO:0000259" key="6">
    <source>
        <dbReference type="Pfam" id="PF01406"/>
    </source>
</evidence>
<dbReference type="AlphaFoldDB" id="A0A1G8H6W8"/>
<dbReference type="InterPro" id="IPR014729">
    <property type="entry name" value="Rossmann-like_a/b/a_fold"/>
</dbReference>
<evidence type="ECO:0000313" key="8">
    <source>
        <dbReference type="Proteomes" id="UP000198822"/>
    </source>
</evidence>
<evidence type="ECO:0000313" key="7">
    <source>
        <dbReference type="EMBL" id="SDI02363.1"/>
    </source>
</evidence>
<dbReference type="Gene3D" id="1.20.120.640">
    <property type="entry name" value="Anticodon-binding domain of a subclass of class I aminoacyl-tRNA synthetases"/>
    <property type="match status" value="1"/>
</dbReference>
<gene>
    <name evidence="7" type="ORF">SAMN04489720_3240</name>
</gene>
<dbReference type="STRING" id="399736.SAMN04489720_3240"/>
<dbReference type="EMBL" id="LT629695">
    <property type="protein sequence ID" value="SDI02363.1"/>
    <property type="molecule type" value="Genomic_DNA"/>
</dbReference>
<dbReference type="Gene3D" id="3.40.50.620">
    <property type="entry name" value="HUPs"/>
    <property type="match status" value="1"/>
</dbReference>
<name>A0A1G8H6W8_9MICO</name>
<evidence type="ECO:0000256" key="3">
    <source>
        <dbReference type="ARBA" id="ARBA00022741"/>
    </source>
</evidence>
<dbReference type="SUPFAM" id="SSF52374">
    <property type="entry name" value="Nucleotidylyl transferase"/>
    <property type="match status" value="1"/>
</dbReference>
<keyword evidence="3" id="KW-0547">Nucleotide-binding</keyword>